<dbReference type="HAMAP" id="MF_02041">
    <property type="entry name" value="DusA_subfam"/>
    <property type="match status" value="1"/>
</dbReference>
<keyword evidence="4 8" id="KW-0819">tRNA processing</keyword>
<feature type="binding site" evidence="8 11">
    <location>
        <position position="157"/>
    </location>
    <ligand>
        <name>FMN</name>
        <dbReference type="ChEBI" id="CHEBI:58210"/>
    </ligand>
</feature>
<feature type="binding site" evidence="8 11">
    <location>
        <position position="88"/>
    </location>
    <ligand>
        <name>FMN</name>
        <dbReference type="ChEBI" id="CHEBI:58210"/>
    </ligand>
</feature>
<dbReference type="SUPFAM" id="SSF51395">
    <property type="entry name" value="FMN-linked oxidoreductases"/>
    <property type="match status" value="1"/>
</dbReference>
<dbReference type="InterPro" id="IPR035587">
    <property type="entry name" value="DUS-like_FMN-bd"/>
</dbReference>
<dbReference type="InterPro" id="IPR004653">
    <property type="entry name" value="DusA"/>
</dbReference>
<feature type="site" description="Interacts with tRNA" evidence="8">
    <location>
        <position position="204"/>
    </location>
</feature>
<comment type="catalytic activity">
    <reaction evidence="8">
        <text>5,6-dihydrouridine(20) in tRNA + NADP(+) = uridine(20) in tRNA + NADPH + H(+)</text>
        <dbReference type="Rhea" id="RHEA:53336"/>
        <dbReference type="Rhea" id="RHEA-COMP:13533"/>
        <dbReference type="Rhea" id="RHEA-COMP:13534"/>
        <dbReference type="ChEBI" id="CHEBI:15378"/>
        <dbReference type="ChEBI" id="CHEBI:57783"/>
        <dbReference type="ChEBI" id="CHEBI:58349"/>
        <dbReference type="ChEBI" id="CHEBI:65315"/>
        <dbReference type="ChEBI" id="CHEBI:74443"/>
        <dbReference type="EC" id="1.3.1.91"/>
    </reaction>
</comment>
<evidence type="ECO:0000256" key="9">
    <source>
        <dbReference type="PIRNR" id="PIRNR006621"/>
    </source>
</evidence>
<dbReference type="STRING" id="762967.HMPREF9440_01815"/>
<comment type="catalytic activity">
    <reaction evidence="8">
        <text>5,6-dihydrouridine(20) in tRNA + NAD(+) = uridine(20) in tRNA + NADH + H(+)</text>
        <dbReference type="Rhea" id="RHEA:53340"/>
        <dbReference type="Rhea" id="RHEA-COMP:13533"/>
        <dbReference type="Rhea" id="RHEA-COMP:13534"/>
        <dbReference type="ChEBI" id="CHEBI:15378"/>
        <dbReference type="ChEBI" id="CHEBI:57540"/>
        <dbReference type="ChEBI" id="CHEBI:57945"/>
        <dbReference type="ChEBI" id="CHEBI:65315"/>
        <dbReference type="ChEBI" id="CHEBI:74443"/>
        <dbReference type="EC" id="1.3.1.91"/>
    </reaction>
</comment>
<dbReference type="NCBIfam" id="NF008774">
    <property type="entry name" value="PRK11815.1"/>
    <property type="match status" value="1"/>
</dbReference>
<feature type="active site" description="Proton donor" evidence="8 10">
    <location>
        <position position="118"/>
    </location>
</feature>
<evidence type="ECO:0000256" key="10">
    <source>
        <dbReference type="PIRSR" id="PIRSR006621-1"/>
    </source>
</evidence>
<keyword evidence="3 8" id="KW-0288">FMN</keyword>
<dbReference type="AlphaFoldDB" id="H3KGD5"/>
<evidence type="ECO:0000256" key="1">
    <source>
        <dbReference type="ARBA" id="ARBA00022555"/>
    </source>
</evidence>
<comment type="similarity">
    <text evidence="9">Belongs to the dus family.</text>
</comment>
<keyword evidence="11" id="KW-0547">Nucleotide-binding</keyword>
<evidence type="ECO:0000313" key="13">
    <source>
        <dbReference type="EMBL" id="EHY30833.1"/>
    </source>
</evidence>
<evidence type="ECO:0000256" key="2">
    <source>
        <dbReference type="ARBA" id="ARBA00022630"/>
    </source>
</evidence>
<dbReference type="InterPro" id="IPR001269">
    <property type="entry name" value="DUS_fam"/>
</dbReference>
<gene>
    <name evidence="8" type="primary">dusA</name>
    <name evidence="13" type="ORF">HMPREF9440_01815</name>
</gene>
<dbReference type="GO" id="GO:0000049">
    <property type="term" value="F:tRNA binding"/>
    <property type="evidence" value="ECO:0007669"/>
    <property type="project" value="UniProtKB-UniRule"/>
</dbReference>
<dbReference type="EMBL" id="AFBQ01000272">
    <property type="protein sequence ID" value="EHY30833.1"/>
    <property type="molecule type" value="Genomic_DNA"/>
</dbReference>
<comment type="caution">
    <text evidence="8">Lacks conserved residue(s) required for the propagation of feature annotation.</text>
</comment>
<dbReference type="GO" id="GO:0102264">
    <property type="term" value="F:tRNA-dihydrouridine20 synthase activity"/>
    <property type="evidence" value="ECO:0007669"/>
    <property type="project" value="UniProtKB-EC"/>
</dbReference>
<proteinExistence type="inferred from homology"/>
<evidence type="ECO:0000256" key="11">
    <source>
        <dbReference type="PIRSR" id="PIRSR006621-2"/>
    </source>
</evidence>
<keyword evidence="5 8" id="KW-0521">NADP</keyword>
<comment type="catalytic activity">
    <reaction evidence="8">
        <text>5,6-dihydrouridine(20a) in tRNA + NADP(+) = uridine(20a) in tRNA + NADPH + H(+)</text>
        <dbReference type="Rhea" id="RHEA:53344"/>
        <dbReference type="Rhea" id="RHEA-COMP:13535"/>
        <dbReference type="Rhea" id="RHEA-COMP:13536"/>
        <dbReference type="ChEBI" id="CHEBI:15378"/>
        <dbReference type="ChEBI" id="CHEBI:57783"/>
        <dbReference type="ChEBI" id="CHEBI:58349"/>
        <dbReference type="ChEBI" id="CHEBI:65315"/>
        <dbReference type="ChEBI" id="CHEBI:74443"/>
    </reaction>
</comment>
<feature type="domain" description="DUS-like FMN-binding" evidence="12">
    <location>
        <begin position="33"/>
        <end position="329"/>
    </location>
</feature>
<keyword evidence="14" id="KW-1185">Reference proteome</keyword>
<keyword evidence="1 8" id="KW-0820">tRNA-binding</keyword>
<feature type="site" description="Interacts with tRNA; defines subfamily-specific binding signature" evidence="8">
    <location>
        <position position="201"/>
    </location>
</feature>
<organism evidence="13 14">
    <name type="scientific">Sutterella parvirubra YIT 11816</name>
    <dbReference type="NCBI Taxonomy" id="762967"/>
    <lineage>
        <taxon>Bacteria</taxon>
        <taxon>Pseudomonadati</taxon>
        <taxon>Pseudomonadota</taxon>
        <taxon>Betaproteobacteria</taxon>
        <taxon>Burkholderiales</taxon>
        <taxon>Sutterellaceae</taxon>
        <taxon>Sutterella</taxon>
    </lineage>
</organism>
<dbReference type="GO" id="GO:0050660">
    <property type="term" value="F:flavin adenine dinucleotide binding"/>
    <property type="evidence" value="ECO:0007669"/>
    <property type="project" value="InterPro"/>
</dbReference>
<evidence type="ECO:0000259" key="12">
    <source>
        <dbReference type="Pfam" id="PF01207"/>
    </source>
</evidence>
<evidence type="ECO:0000256" key="5">
    <source>
        <dbReference type="ARBA" id="ARBA00022857"/>
    </source>
</evidence>
<keyword evidence="6 8" id="KW-0694">RNA-binding</keyword>
<keyword evidence="2 8" id="KW-0285">Flavoprotein</keyword>
<dbReference type="Pfam" id="PF01207">
    <property type="entry name" value="Dus"/>
    <property type="match status" value="1"/>
</dbReference>
<reference evidence="13 14" key="1">
    <citation type="submission" date="2011-11" db="EMBL/GenBank/DDBJ databases">
        <authorList>
            <person name="Weinstock G."/>
            <person name="Sodergren E."/>
            <person name="Clifton S."/>
            <person name="Fulton L."/>
            <person name="Fulton B."/>
            <person name="Courtney L."/>
            <person name="Fronick C."/>
            <person name="Harrison M."/>
            <person name="Strong C."/>
            <person name="Farmer C."/>
            <person name="Delahaunty K."/>
            <person name="Markovic C."/>
            <person name="Hall O."/>
            <person name="Minx P."/>
            <person name="Tomlinson C."/>
            <person name="Mitreva M."/>
            <person name="Hou S."/>
            <person name="Chen J."/>
            <person name="Wollam A."/>
            <person name="Pepin K.H."/>
            <person name="Johnson M."/>
            <person name="Bhonagiri V."/>
            <person name="Zhang X."/>
            <person name="Suruliraj S."/>
            <person name="Warren W."/>
            <person name="Chinwalla A."/>
            <person name="Mardis E.R."/>
            <person name="Wilson R.K."/>
        </authorList>
    </citation>
    <scope>NUCLEOTIDE SEQUENCE [LARGE SCALE GENOMIC DNA]</scope>
    <source>
        <strain evidence="13 14">YIT 11816</strain>
    </source>
</reference>
<feature type="binding site" evidence="8">
    <location>
        <begin position="35"/>
        <end position="37"/>
    </location>
    <ligand>
        <name>FMN</name>
        <dbReference type="ChEBI" id="CHEBI:58210"/>
    </ligand>
</feature>
<dbReference type="GO" id="GO:0010181">
    <property type="term" value="F:FMN binding"/>
    <property type="evidence" value="ECO:0007669"/>
    <property type="project" value="UniProtKB-UniRule"/>
</dbReference>
<evidence type="ECO:0000256" key="3">
    <source>
        <dbReference type="ARBA" id="ARBA00022643"/>
    </source>
</evidence>
<comment type="caution">
    <text evidence="13">The sequence shown here is derived from an EMBL/GenBank/DDBJ whole genome shotgun (WGS) entry which is preliminary data.</text>
</comment>
<dbReference type="Proteomes" id="UP000004956">
    <property type="component" value="Unassembled WGS sequence"/>
</dbReference>
<accession>H3KGD5</accession>
<dbReference type="InterPro" id="IPR013785">
    <property type="entry name" value="Aldolase_TIM"/>
</dbReference>
<dbReference type="CDD" id="cd02801">
    <property type="entry name" value="DUS_like_FMN"/>
    <property type="match status" value="1"/>
</dbReference>
<dbReference type="EC" id="1.3.1.91" evidence="8"/>
<feature type="binding site" evidence="8 11">
    <location>
        <position position="189"/>
    </location>
    <ligand>
        <name>FMN</name>
        <dbReference type="ChEBI" id="CHEBI:58210"/>
    </ligand>
</feature>
<dbReference type="Gene3D" id="3.20.20.70">
    <property type="entry name" value="Aldolase class I"/>
    <property type="match status" value="1"/>
</dbReference>
<name>H3KGD5_9BURK</name>
<keyword evidence="7 8" id="KW-0560">Oxidoreductase</keyword>
<evidence type="ECO:0000256" key="7">
    <source>
        <dbReference type="ARBA" id="ARBA00023002"/>
    </source>
</evidence>
<comment type="similarity">
    <text evidence="8">Belongs to the Dus family. DusA subfamily.</text>
</comment>
<dbReference type="Gene3D" id="1.20.120.1460">
    <property type="match status" value="1"/>
</dbReference>
<comment type="catalytic activity">
    <reaction evidence="8">
        <text>5,6-dihydrouridine(20a) in tRNA + NAD(+) = uridine(20a) in tRNA + NADH + H(+)</text>
        <dbReference type="Rhea" id="RHEA:53348"/>
        <dbReference type="Rhea" id="RHEA-COMP:13535"/>
        <dbReference type="Rhea" id="RHEA-COMP:13536"/>
        <dbReference type="ChEBI" id="CHEBI:15378"/>
        <dbReference type="ChEBI" id="CHEBI:57540"/>
        <dbReference type="ChEBI" id="CHEBI:57945"/>
        <dbReference type="ChEBI" id="CHEBI:65315"/>
        <dbReference type="ChEBI" id="CHEBI:74443"/>
    </reaction>
</comment>
<feature type="binding site" evidence="8 11">
    <location>
        <begin position="252"/>
        <end position="253"/>
    </location>
    <ligand>
        <name>FMN</name>
        <dbReference type="ChEBI" id="CHEBI:58210"/>
    </ligand>
</feature>
<protein>
    <recommendedName>
        <fullName evidence="8">tRNA-dihydrouridine(20/20a) synthase</fullName>
        <ecNumber evidence="8">1.3.1.91</ecNumber>
    </recommendedName>
    <alternativeName>
        <fullName evidence="8">U20-specific dihydrouridine synthase</fullName>
        <shortName evidence="8">U20-specific Dus</shortName>
    </alternativeName>
    <alternativeName>
        <fullName evidence="8">tRNA-dihydrouridine synthase A</fullName>
    </alternativeName>
</protein>
<feature type="site" description="Interacts with tRNA; defines subfamily-specific binding signature" evidence="8">
    <location>
        <position position="319"/>
    </location>
</feature>
<evidence type="ECO:0000313" key="14">
    <source>
        <dbReference type="Proteomes" id="UP000004956"/>
    </source>
</evidence>
<sequence length="352" mass="39224">MRDRFTIYFITLMTTPTTLQQTPLDPSAWRFTVAPMLDWTDRHCRVFHRSLSKRARLYTEMVTTGAILFGNREKLLGFTDVEHPVALQLGGSDPEDLAKSVRIASDFGYDEYNLNCGCPSERVQKGSFGACLMKEPKLVAECWQAMAEVTDRPVTVKHRIGVDDDSSWDFVSNFVSTLYEVGCRVFVVHTRAAWLKGLSPKENREVPPLMRERAFELKKALPDAVIVANGQIADVETAKGLIDGGLDGVMVGRAAYHNPWILTGVDETLFGDAAMEKSRYDVVLSMTEYLKAHCADDPLAIRATARHMIGLAQGLPGARAWRRELSDPAAFRAHGTDVLLNAWSKAFGEKLL</sequence>
<feature type="site" description="Interacts with tRNA; defines subfamily-specific binding signature" evidence="8">
    <location>
        <position position="322"/>
    </location>
</feature>
<dbReference type="PATRIC" id="fig|762967.3.peg.1427"/>
<feature type="site" description="Interacts with tRNA" evidence="8">
    <location>
        <position position="115"/>
    </location>
</feature>
<comment type="function">
    <text evidence="8">Catalyzes the synthesis of 5,6-dihydrouridine (D), a modified base found in the D-loop of most tRNAs, via the reduction of the C5-C6 double bond in target uridines. Specifically modifies U20 and U20a in tRNAs.</text>
</comment>
<evidence type="ECO:0000256" key="8">
    <source>
        <dbReference type="HAMAP-Rule" id="MF_02041"/>
    </source>
</evidence>
<dbReference type="PIRSF" id="PIRSF006621">
    <property type="entry name" value="Dus"/>
    <property type="match status" value="1"/>
</dbReference>
<dbReference type="GO" id="GO:0102266">
    <property type="term" value="F:tRNA-dihydrouridine20a synthase activity"/>
    <property type="evidence" value="ECO:0007669"/>
    <property type="project" value="RHEA"/>
</dbReference>
<evidence type="ECO:0000256" key="6">
    <source>
        <dbReference type="ARBA" id="ARBA00022884"/>
    </source>
</evidence>
<dbReference type="PANTHER" id="PTHR42907:SF1">
    <property type="entry name" value="FMN-LINKED OXIDOREDUCTASES SUPERFAMILY PROTEIN"/>
    <property type="match status" value="1"/>
</dbReference>
<dbReference type="PANTHER" id="PTHR42907">
    <property type="entry name" value="FMN-LINKED OXIDOREDUCTASES SUPERFAMILY PROTEIN"/>
    <property type="match status" value="1"/>
</dbReference>
<dbReference type="HOGENOM" id="CLU_013299_2_1_4"/>
<comment type="cofactor">
    <cofactor evidence="8 9 11">
        <name>FMN</name>
        <dbReference type="ChEBI" id="CHEBI:58210"/>
    </cofactor>
</comment>
<evidence type="ECO:0000256" key="4">
    <source>
        <dbReference type="ARBA" id="ARBA00022694"/>
    </source>
</evidence>